<gene>
    <name evidence="1" type="ORF">EII41_07025</name>
</gene>
<evidence type="ECO:0000313" key="2">
    <source>
        <dbReference type="Proteomes" id="UP000279860"/>
    </source>
</evidence>
<protein>
    <submittedName>
        <fullName evidence="1">Uncharacterized protein</fullName>
    </submittedName>
</protein>
<dbReference type="Proteomes" id="UP000279860">
    <property type="component" value="Unassembled WGS sequence"/>
</dbReference>
<proteinExistence type="predicted"/>
<dbReference type="EMBL" id="RQYN01000021">
    <property type="protein sequence ID" value="RRD75257.1"/>
    <property type="molecule type" value="Genomic_DNA"/>
</dbReference>
<dbReference type="RefSeq" id="WP_124790006.1">
    <property type="nucleotide sequence ID" value="NZ_RQYN01000021.1"/>
</dbReference>
<sequence>MKVDFSKLELETRIDQFDNLDLREDVGNIVFATATTIAEDELARRIYKSKGPVELTEREYEMLMQSLRTNQVAFRLVSAIERQVKQPLEND</sequence>
<accession>A0A3P1YXA3</accession>
<reference evidence="1 2" key="1">
    <citation type="submission" date="2018-11" db="EMBL/GenBank/DDBJ databases">
        <title>Genomes From Bacteria Associated with the Canine Oral Cavity: a Test Case for Automated Genome-Based Taxonomic Assignment.</title>
        <authorList>
            <person name="Coil D.A."/>
            <person name="Jospin G."/>
            <person name="Darling A.E."/>
            <person name="Wallis C."/>
            <person name="Davis I.J."/>
            <person name="Harris S."/>
            <person name="Eisen J.A."/>
            <person name="Holcombe L.J."/>
            <person name="O'Flynn C."/>
        </authorList>
    </citation>
    <scope>NUCLEOTIDE SEQUENCE [LARGE SCALE GENOMIC DNA]</scope>
    <source>
        <strain evidence="1 2">OH1426_COT-023</strain>
    </source>
</reference>
<evidence type="ECO:0000313" key="1">
    <source>
        <dbReference type="EMBL" id="RRD75257.1"/>
    </source>
</evidence>
<organism evidence="1 2">
    <name type="scientific">Tannerella forsythia</name>
    <name type="common">Bacteroides forsythus</name>
    <dbReference type="NCBI Taxonomy" id="28112"/>
    <lineage>
        <taxon>Bacteria</taxon>
        <taxon>Pseudomonadati</taxon>
        <taxon>Bacteroidota</taxon>
        <taxon>Bacteroidia</taxon>
        <taxon>Bacteroidales</taxon>
        <taxon>Tannerellaceae</taxon>
        <taxon>Tannerella</taxon>
    </lineage>
</organism>
<dbReference type="AlphaFoldDB" id="A0A3P1YXA3"/>
<name>A0A3P1YXA3_TANFO</name>
<comment type="caution">
    <text evidence="1">The sequence shown here is derived from an EMBL/GenBank/DDBJ whole genome shotgun (WGS) entry which is preliminary data.</text>
</comment>